<comment type="caution">
    <text evidence="2">The sequence shown here is derived from an EMBL/GenBank/DDBJ whole genome shotgun (WGS) entry which is preliminary data.</text>
</comment>
<proteinExistence type="predicted"/>
<organism evidence="2 3">
    <name type="scientific">Streptomyces olivochromogenes</name>
    <dbReference type="NCBI Taxonomy" id="1963"/>
    <lineage>
        <taxon>Bacteria</taxon>
        <taxon>Bacillati</taxon>
        <taxon>Actinomycetota</taxon>
        <taxon>Actinomycetes</taxon>
        <taxon>Kitasatosporales</taxon>
        <taxon>Streptomycetaceae</taxon>
        <taxon>Streptomyces</taxon>
    </lineage>
</organism>
<feature type="transmembrane region" description="Helical" evidence="1">
    <location>
        <begin position="20"/>
        <end position="43"/>
    </location>
</feature>
<keyword evidence="1" id="KW-1133">Transmembrane helix</keyword>
<dbReference type="EMBL" id="BDQI01000034">
    <property type="protein sequence ID" value="GAX57280.1"/>
    <property type="molecule type" value="Genomic_DNA"/>
</dbReference>
<evidence type="ECO:0000313" key="3">
    <source>
        <dbReference type="Proteomes" id="UP000217446"/>
    </source>
</evidence>
<protein>
    <submittedName>
        <fullName evidence="2">Uncharacterized protein</fullName>
    </submittedName>
</protein>
<dbReference type="AlphaFoldDB" id="A0A250VTH6"/>
<dbReference type="Proteomes" id="UP000217446">
    <property type="component" value="Unassembled WGS sequence"/>
</dbReference>
<name>A0A250VTH6_STROL</name>
<gene>
    <name evidence="2" type="ORF">SO3561_08850</name>
</gene>
<dbReference type="STRING" id="1963.AQJ27_45065"/>
<evidence type="ECO:0000256" key="1">
    <source>
        <dbReference type="SAM" id="Phobius"/>
    </source>
</evidence>
<sequence length="200" mass="22139">MRALPNPAPERQDDGMTDAWAAIVAAIAAGVFGIGGTFAGIYVGRRGVTDQAVVEHGQWLRGQRQEAYLLLLDAWDAAVRDAKGIVETWDERERWMDDHGETENFHQAIAMAVDAIETPLRKPLERAHLLGPEAVENAVEDMANHVEELREYLDQQADASYPFDRQWARWPVLETAGQRCRMKLVAAAKGALRPSPTPGG</sequence>
<accession>A0A250VTH6</accession>
<keyword evidence="1" id="KW-0812">Transmembrane</keyword>
<evidence type="ECO:0000313" key="2">
    <source>
        <dbReference type="EMBL" id="GAX57280.1"/>
    </source>
</evidence>
<keyword evidence="1" id="KW-0472">Membrane</keyword>
<keyword evidence="3" id="KW-1185">Reference proteome</keyword>
<reference evidence="3" key="1">
    <citation type="submission" date="2017-05" db="EMBL/GenBank/DDBJ databases">
        <title>Streptomyces olivochromogenes NBRC 3561 whole genome shotgun sequence.</title>
        <authorList>
            <person name="Dohra H."/>
            <person name="Kodani S."/>
        </authorList>
    </citation>
    <scope>NUCLEOTIDE SEQUENCE [LARGE SCALE GENOMIC DNA]</scope>
    <source>
        <strain evidence="3">NBRC 3561</strain>
    </source>
</reference>